<dbReference type="EMBL" id="CP003326">
    <property type="protein sequence ID" value="AFS79831.1"/>
    <property type="molecule type" value="Genomic_DNA"/>
</dbReference>
<evidence type="ECO:0000256" key="2">
    <source>
        <dbReference type="ARBA" id="ARBA00022801"/>
    </source>
</evidence>
<dbReference type="Proteomes" id="UP000006094">
    <property type="component" value="Chromosome"/>
</dbReference>
<evidence type="ECO:0000259" key="4">
    <source>
        <dbReference type="PROSITE" id="PS51677"/>
    </source>
</evidence>
<evidence type="ECO:0000256" key="1">
    <source>
        <dbReference type="ARBA" id="ARBA00022723"/>
    </source>
</evidence>
<gene>
    <name evidence="5" type="ordered locus">Curi_c28390</name>
</gene>
<name>K0B5P2_GOTA9</name>
<dbReference type="PANTHER" id="PTHR10587:SF133">
    <property type="entry name" value="CHITIN DEACETYLASE 1-RELATED"/>
    <property type="match status" value="1"/>
</dbReference>
<dbReference type="GO" id="GO:0005975">
    <property type="term" value="P:carbohydrate metabolic process"/>
    <property type="evidence" value="ECO:0007669"/>
    <property type="project" value="InterPro"/>
</dbReference>
<dbReference type="Gene3D" id="3.20.20.370">
    <property type="entry name" value="Glycoside hydrolase/deacetylase"/>
    <property type="match status" value="1"/>
</dbReference>
<reference evidence="5 6" key="1">
    <citation type="journal article" date="2012" name="PLoS ONE">
        <title>The purine-utilizing bacterium Clostridium acidurici 9a: a genome-guided metabolic reconsideration.</title>
        <authorList>
            <person name="Hartwich K."/>
            <person name="Poehlein A."/>
            <person name="Daniel R."/>
        </authorList>
    </citation>
    <scope>NUCLEOTIDE SEQUENCE [LARGE SCALE GENOMIC DNA]</scope>
    <source>
        <strain evidence="6">ATCC 7906 / DSM 604 / BCRC 14475 / CIP 104303 / KCTC 5404 / NCIMB 10678 / 9a</strain>
    </source>
</reference>
<keyword evidence="3" id="KW-0732">Signal</keyword>
<dbReference type="InterPro" id="IPR011330">
    <property type="entry name" value="Glyco_hydro/deAcase_b/a-brl"/>
</dbReference>
<feature type="domain" description="NodB homology" evidence="4">
    <location>
        <begin position="68"/>
        <end position="250"/>
    </location>
</feature>
<dbReference type="HOGENOM" id="CLU_021264_0_1_9"/>
<dbReference type="KEGG" id="cad:Curi_c28390"/>
<dbReference type="PROSITE" id="PS51677">
    <property type="entry name" value="NODB"/>
    <property type="match status" value="1"/>
</dbReference>
<dbReference type="InterPro" id="IPR050248">
    <property type="entry name" value="Polysacc_deacetylase_ArnD"/>
</dbReference>
<organism evidence="5 6">
    <name type="scientific">Gottschalkia acidurici (strain ATCC 7906 / DSM 604 / BCRC 14475 / CIP 104303 / KCTC 5404 / NCIMB 10678 / 9a)</name>
    <name type="common">Clostridium acidurici</name>
    <dbReference type="NCBI Taxonomy" id="1128398"/>
    <lineage>
        <taxon>Bacteria</taxon>
        <taxon>Bacillati</taxon>
        <taxon>Bacillota</taxon>
        <taxon>Tissierellia</taxon>
        <taxon>Tissierellales</taxon>
        <taxon>Gottschalkiaceae</taxon>
        <taxon>Gottschalkia</taxon>
    </lineage>
</organism>
<dbReference type="SUPFAM" id="SSF88713">
    <property type="entry name" value="Glycoside hydrolase/deacetylase"/>
    <property type="match status" value="1"/>
</dbReference>
<protein>
    <submittedName>
        <fullName evidence="5">Polysaccharide deacetylase</fullName>
    </submittedName>
</protein>
<dbReference type="AlphaFoldDB" id="K0B5P2"/>
<evidence type="ECO:0000313" key="6">
    <source>
        <dbReference type="Proteomes" id="UP000006094"/>
    </source>
</evidence>
<dbReference type="GO" id="GO:0016810">
    <property type="term" value="F:hydrolase activity, acting on carbon-nitrogen (but not peptide) bonds"/>
    <property type="evidence" value="ECO:0007669"/>
    <property type="project" value="InterPro"/>
</dbReference>
<dbReference type="GO" id="GO:0016020">
    <property type="term" value="C:membrane"/>
    <property type="evidence" value="ECO:0007669"/>
    <property type="project" value="TreeGrafter"/>
</dbReference>
<dbReference type="eggNOG" id="COG0726">
    <property type="taxonomic scope" value="Bacteria"/>
</dbReference>
<sequence>MKNVIKKKSFILSICLLLALASLITVKIVKNKGEDTETFAYEKYQSDIEEISKDIKYEVVKNGPRDKKRVAITFDDGPNPVYTPQILDILKEHDVKATFFVLGKHAEIYPDIVLREKNEGHEIGNHTYSHINIDKTKIDKIEEEMLRTQNIIKDITKGEVKLFRPPYGIHNEQITKMAKENNMKTVLWTYYQDTRDWSSPGTDYIVETVLSGIHNGDIILFHDHNENESHTVDALKSIIPKLKEQGYEFVTISELLLEK</sequence>
<dbReference type="Pfam" id="PF01522">
    <property type="entry name" value="Polysacc_deac_1"/>
    <property type="match status" value="1"/>
</dbReference>
<keyword evidence="6" id="KW-1185">Reference proteome</keyword>
<keyword evidence="1" id="KW-0479">Metal-binding</keyword>
<dbReference type="PATRIC" id="fig|1128398.3.peg.2932"/>
<evidence type="ECO:0000256" key="3">
    <source>
        <dbReference type="SAM" id="SignalP"/>
    </source>
</evidence>
<accession>K0B5P2</accession>
<dbReference type="RefSeq" id="WP_014968965.1">
    <property type="nucleotide sequence ID" value="NC_018664.1"/>
</dbReference>
<evidence type="ECO:0000313" key="5">
    <source>
        <dbReference type="EMBL" id="AFS79831.1"/>
    </source>
</evidence>
<dbReference type="PANTHER" id="PTHR10587">
    <property type="entry name" value="GLYCOSYL TRANSFERASE-RELATED"/>
    <property type="match status" value="1"/>
</dbReference>
<feature type="chain" id="PRO_5039184184" evidence="3">
    <location>
        <begin position="28"/>
        <end position="259"/>
    </location>
</feature>
<feature type="signal peptide" evidence="3">
    <location>
        <begin position="1"/>
        <end position="27"/>
    </location>
</feature>
<proteinExistence type="predicted"/>
<dbReference type="CDD" id="cd10917">
    <property type="entry name" value="CE4_NodB_like_6s_7s"/>
    <property type="match status" value="1"/>
</dbReference>
<keyword evidence="2" id="KW-0378">Hydrolase</keyword>
<dbReference type="InterPro" id="IPR002509">
    <property type="entry name" value="NODB_dom"/>
</dbReference>
<dbReference type="GO" id="GO:0046872">
    <property type="term" value="F:metal ion binding"/>
    <property type="evidence" value="ECO:0007669"/>
    <property type="project" value="UniProtKB-KW"/>
</dbReference>
<dbReference type="STRING" id="1128398.Curi_c28390"/>